<feature type="region of interest" description="Disordered" evidence="2">
    <location>
        <begin position="122"/>
        <end position="199"/>
    </location>
</feature>
<organism evidence="3 4">
    <name type="scientific">Nannochloropsis salina CCMP1776</name>
    <dbReference type="NCBI Taxonomy" id="1027361"/>
    <lineage>
        <taxon>Eukaryota</taxon>
        <taxon>Sar</taxon>
        <taxon>Stramenopiles</taxon>
        <taxon>Ochrophyta</taxon>
        <taxon>Eustigmatophyceae</taxon>
        <taxon>Eustigmatales</taxon>
        <taxon>Monodopsidaceae</taxon>
        <taxon>Microchloropsis</taxon>
        <taxon>Microchloropsis salina</taxon>
    </lineage>
</organism>
<sequence length="199" mass="22033">MLRLQKKYTVIMRKYARALNRQREVSDGESGKALALPFGVLMGNTTSGKMLKEVVADARAVLKATGKNTFEQVKARRQDVQRQLDEVSKHKEDLLQRRAAGVRAIVKEYAAKREMMLEHFASDKTQQPPAFGAGSAPLTDTASSAKDSQKKKVFRATESSSSTHRLLPSPEEVFRKAKGFDESRGSKISSTDPSKNGPH</sequence>
<comment type="caution">
    <text evidence="3">The sequence shown here is derived from an EMBL/GenBank/DDBJ whole genome shotgun (WGS) entry which is preliminary data.</text>
</comment>
<feature type="compositionally biased region" description="Polar residues" evidence="2">
    <location>
        <begin position="186"/>
        <end position="199"/>
    </location>
</feature>
<evidence type="ECO:0000256" key="2">
    <source>
        <dbReference type="SAM" id="MobiDB-lite"/>
    </source>
</evidence>
<gene>
    <name evidence="3" type="ORF">NSK_000079</name>
</gene>
<evidence type="ECO:0000313" key="3">
    <source>
        <dbReference type="EMBL" id="TFJ88505.1"/>
    </source>
</evidence>
<evidence type="ECO:0000256" key="1">
    <source>
        <dbReference type="SAM" id="Coils"/>
    </source>
</evidence>
<proteinExistence type="predicted"/>
<accession>A0A4D9DFP5</accession>
<protein>
    <submittedName>
        <fullName evidence="3">Uncharacterized protein</fullName>
    </submittedName>
</protein>
<keyword evidence="1" id="KW-0175">Coiled coil</keyword>
<dbReference type="OrthoDB" id="10287077at2759"/>
<reference evidence="3 4" key="1">
    <citation type="submission" date="2019-01" db="EMBL/GenBank/DDBJ databases">
        <title>Nuclear Genome Assembly of the Microalgal Biofuel strain Nannochloropsis salina CCMP1776.</title>
        <authorList>
            <person name="Hovde B."/>
        </authorList>
    </citation>
    <scope>NUCLEOTIDE SEQUENCE [LARGE SCALE GENOMIC DNA]</scope>
    <source>
        <strain evidence="3 4">CCMP1776</strain>
    </source>
</reference>
<evidence type="ECO:0000313" key="4">
    <source>
        <dbReference type="Proteomes" id="UP000355283"/>
    </source>
</evidence>
<keyword evidence="4" id="KW-1185">Reference proteome</keyword>
<dbReference type="EMBL" id="SDOX01000001">
    <property type="protein sequence ID" value="TFJ88505.1"/>
    <property type="molecule type" value="Genomic_DNA"/>
</dbReference>
<feature type="compositionally biased region" description="Basic and acidic residues" evidence="2">
    <location>
        <begin position="172"/>
        <end position="185"/>
    </location>
</feature>
<dbReference type="Proteomes" id="UP000355283">
    <property type="component" value="Unassembled WGS sequence"/>
</dbReference>
<feature type="coiled-coil region" evidence="1">
    <location>
        <begin position="70"/>
        <end position="97"/>
    </location>
</feature>
<name>A0A4D9DFP5_9STRA</name>
<dbReference type="AlphaFoldDB" id="A0A4D9DFP5"/>